<reference evidence="2 3" key="1">
    <citation type="journal article" date="2010" name="Nature">
        <title>Genome sequencing and analysis of the model grass Brachypodium distachyon.</title>
        <authorList>
            <consortium name="International Brachypodium Initiative"/>
        </authorList>
    </citation>
    <scope>NUCLEOTIDE SEQUENCE [LARGE SCALE GENOMIC DNA]</scope>
    <source>
        <strain evidence="2 3">Bd21</strain>
    </source>
</reference>
<evidence type="ECO:0000313" key="4">
    <source>
        <dbReference type="Proteomes" id="UP000008810"/>
    </source>
</evidence>
<reference evidence="2" key="2">
    <citation type="submission" date="2017-06" db="EMBL/GenBank/DDBJ databases">
        <title>WGS assembly of Brachypodium distachyon.</title>
        <authorList>
            <consortium name="The International Brachypodium Initiative"/>
            <person name="Lucas S."/>
            <person name="Harmon-Smith M."/>
            <person name="Lail K."/>
            <person name="Tice H."/>
            <person name="Grimwood J."/>
            <person name="Bruce D."/>
            <person name="Barry K."/>
            <person name="Shu S."/>
            <person name="Lindquist E."/>
            <person name="Wang M."/>
            <person name="Pitluck S."/>
            <person name="Vogel J.P."/>
            <person name="Garvin D.F."/>
            <person name="Mockler T.C."/>
            <person name="Schmutz J."/>
            <person name="Rokhsar D."/>
            <person name="Bevan M.W."/>
        </authorList>
    </citation>
    <scope>NUCLEOTIDE SEQUENCE</scope>
    <source>
        <strain evidence="2">Bd21</strain>
    </source>
</reference>
<proteinExistence type="predicted"/>
<protein>
    <submittedName>
        <fullName evidence="2 3">Uncharacterized protein</fullName>
    </submittedName>
</protein>
<keyword evidence="1" id="KW-0472">Membrane</keyword>
<accession>A0A2K2CR93</accession>
<reference evidence="3" key="3">
    <citation type="submission" date="2018-08" db="UniProtKB">
        <authorList>
            <consortium name="EnsemblPlants"/>
        </authorList>
    </citation>
    <scope>IDENTIFICATION</scope>
    <source>
        <strain evidence="3">cv. Bd21</strain>
    </source>
</reference>
<evidence type="ECO:0000256" key="1">
    <source>
        <dbReference type="SAM" id="Phobius"/>
    </source>
</evidence>
<evidence type="ECO:0000313" key="2">
    <source>
        <dbReference type="EMBL" id="PNT64557.1"/>
    </source>
</evidence>
<sequence length="166" mass="17250">MTNATFVWRAGSCALVGSSLLGCSFWWMGLLGESLALLCSESTAAALFGVGSLLGGVVINFAPSKSGCLAFRVKTQAPVCPERAMAAVTSLPPWRSWRPRSLTRTSFRMLCGFSWSLWMVDAGAAASGLVTVYVGAAAPETVASAALWCGVAVCHGEGVDLVLLGQ</sequence>
<keyword evidence="1" id="KW-1133">Transmembrane helix</keyword>
<feature type="transmembrane region" description="Helical" evidence="1">
    <location>
        <begin position="43"/>
        <end position="62"/>
    </location>
</feature>
<evidence type="ECO:0000313" key="3">
    <source>
        <dbReference type="EnsemblPlants" id="PNT64557"/>
    </source>
</evidence>
<keyword evidence="4" id="KW-1185">Reference proteome</keyword>
<dbReference type="EnsemblPlants" id="PNT64557">
    <property type="protein sequence ID" value="PNT64557"/>
    <property type="gene ID" value="BRADI_4g30197v3"/>
</dbReference>
<dbReference type="InParanoid" id="A0A2K2CR93"/>
<dbReference type="Proteomes" id="UP000008810">
    <property type="component" value="Chromosome 4"/>
</dbReference>
<name>A0A2K2CR93_BRADI</name>
<dbReference type="EMBL" id="CM000883">
    <property type="protein sequence ID" value="PNT64557.1"/>
    <property type="molecule type" value="Genomic_DNA"/>
</dbReference>
<organism evidence="2">
    <name type="scientific">Brachypodium distachyon</name>
    <name type="common">Purple false brome</name>
    <name type="synonym">Trachynia distachya</name>
    <dbReference type="NCBI Taxonomy" id="15368"/>
    <lineage>
        <taxon>Eukaryota</taxon>
        <taxon>Viridiplantae</taxon>
        <taxon>Streptophyta</taxon>
        <taxon>Embryophyta</taxon>
        <taxon>Tracheophyta</taxon>
        <taxon>Spermatophyta</taxon>
        <taxon>Magnoliopsida</taxon>
        <taxon>Liliopsida</taxon>
        <taxon>Poales</taxon>
        <taxon>Poaceae</taxon>
        <taxon>BOP clade</taxon>
        <taxon>Pooideae</taxon>
        <taxon>Stipodae</taxon>
        <taxon>Brachypodieae</taxon>
        <taxon>Brachypodium</taxon>
    </lineage>
</organism>
<keyword evidence="1" id="KW-0812">Transmembrane</keyword>
<dbReference type="Gramene" id="PNT64557">
    <property type="protein sequence ID" value="PNT64557"/>
    <property type="gene ID" value="BRADI_4g30197v3"/>
</dbReference>
<dbReference type="AlphaFoldDB" id="A0A2K2CR93"/>
<gene>
    <name evidence="2" type="ORF">BRADI_4g30197v3</name>
</gene>
<feature type="transmembrane region" description="Helical" evidence="1">
    <location>
        <begin position="6"/>
        <end position="31"/>
    </location>
</feature>